<dbReference type="Pfam" id="PF08101">
    <property type="entry name" value="Msb1-Mug8_dom"/>
    <property type="match status" value="1"/>
</dbReference>
<organism evidence="3 4">
    <name type="scientific">Lipomyces starkeyi NRRL Y-11557</name>
    <dbReference type="NCBI Taxonomy" id="675824"/>
    <lineage>
        <taxon>Eukaryota</taxon>
        <taxon>Fungi</taxon>
        <taxon>Dikarya</taxon>
        <taxon>Ascomycota</taxon>
        <taxon>Saccharomycotina</taxon>
        <taxon>Lipomycetes</taxon>
        <taxon>Lipomycetales</taxon>
        <taxon>Lipomycetaceae</taxon>
        <taxon>Lipomyces</taxon>
    </lineage>
</organism>
<keyword evidence="4" id="KW-1185">Reference proteome</keyword>
<feature type="compositionally biased region" description="Polar residues" evidence="1">
    <location>
        <begin position="1271"/>
        <end position="1280"/>
    </location>
</feature>
<evidence type="ECO:0000313" key="4">
    <source>
        <dbReference type="Proteomes" id="UP000094385"/>
    </source>
</evidence>
<proteinExistence type="predicted"/>
<dbReference type="STRING" id="675824.A0A1E3Q6K1"/>
<feature type="compositionally biased region" description="Polar residues" evidence="1">
    <location>
        <begin position="973"/>
        <end position="986"/>
    </location>
</feature>
<dbReference type="InterPro" id="IPR012965">
    <property type="entry name" value="Msb1/Mug8_dom"/>
</dbReference>
<feature type="domain" description="Meiotically up-regulated protein Msb1/Mug8" evidence="2">
    <location>
        <begin position="64"/>
        <end position="582"/>
    </location>
</feature>
<dbReference type="OrthoDB" id="3362494at2759"/>
<feature type="region of interest" description="Disordered" evidence="1">
    <location>
        <begin position="1270"/>
        <end position="1304"/>
    </location>
</feature>
<gene>
    <name evidence="3" type="ORF">LIPSTDRAFT_302433</name>
</gene>
<name>A0A1E3Q6K1_LIPST</name>
<dbReference type="PANTHER" id="PTHR28093:SF1">
    <property type="entry name" value="MORPHOGENESIS-RELATED PROTEIN MSB1"/>
    <property type="match status" value="1"/>
</dbReference>
<protein>
    <recommendedName>
        <fullName evidence="2">Meiotically up-regulated protein Msb1/Mug8 domain-containing protein</fullName>
    </recommendedName>
</protein>
<feature type="compositionally biased region" description="Polar residues" evidence="1">
    <location>
        <begin position="481"/>
        <end position="502"/>
    </location>
</feature>
<dbReference type="EMBL" id="KV454295">
    <property type="protein sequence ID" value="ODQ72627.1"/>
    <property type="molecule type" value="Genomic_DNA"/>
</dbReference>
<feature type="region of interest" description="Disordered" evidence="1">
    <location>
        <begin position="955"/>
        <end position="986"/>
    </location>
</feature>
<feature type="region of interest" description="Disordered" evidence="1">
    <location>
        <begin position="852"/>
        <end position="871"/>
    </location>
</feature>
<feature type="region of interest" description="Disordered" evidence="1">
    <location>
        <begin position="443"/>
        <end position="502"/>
    </location>
</feature>
<evidence type="ECO:0000256" key="1">
    <source>
        <dbReference type="SAM" id="MobiDB-lite"/>
    </source>
</evidence>
<evidence type="ECO:0000313" key="3">
    <source>
        <dbReference type="EMBL" id="ODQ72627.1"/>
    </source>
</evidence>
<dbReference type="PANTHER" id="PTHR28093">
    <property type="entry name" value="MORPHOGENESIS-RELATED PROTEIN MSB1"/>
    <property type="match status" value="1"/>
</dbReference>
<feature type="compositionally biased region" description="Low complexity" evidence="1">
    <location>
        <begin position="462"/>
        <end position="474"/>
    </location>
</feature>
<feature type="region of interest" description="Disordered" evidence="1">
    <location>
        <begin position="1221"/>
        <end position="1256"/>
    </location>
</feature>
<dbReference type="Proteomes" id="UP000094385">
    <property type="component" value="Unassembled WGS sequence"/>
</dbReference>
<dbReference type="InterPro" id="IPR037508">
    <property type="entry name" value="Msb1/Mug8"/>
</dbReference>
<reference evidence="3 4" key="1">
    <citation type="journal article" date="2016" name="Proc. Natl. Acad. Sci. U.S.A.">
        <title>Comparative genomics of biotechnologically important yeasts.</title>
        <authorList>
            <person name="Riley R."/>
            <person name="Haridas S."/>
            <person name="Wolfe K.H."/>
            <person name="Lopes M.R."/>
            <person name="Hittinger C.T."/>
            <person name="Goeker M."/>
            <person name="Salamov A.A."/>
            <person name="Wisecaver J.H."/>
            <person name="Long T.M."/>
            <person name="Calvey C.H."/>
            <person name="Aerts A.L."/>
            <person name="Barry K.W."/>
            <person name="Choi C."/>
            <person name="Clum A."/>
            <person name="Coughlan A.Y."/>
            <person name="Deshpande S."/>
            <person name="Douglass A.P."/>
            <person name="Hanson S.J."/>
            <person name="Klenk H.-P."/>
            <person name="LaButti K.M."/>
            <person name="Lapidus A."/>
            <person name="Lindquist E.A."/>
            <person name="Lipzen A.M."/>
            <person name="Meier-Kolthoff J.P."/>
            <person name="Ohm R.A."/>
            <person name="Otillar R.P."/>
            <person name="Pangilinan J.L."/>
            <person name="Peng Y."/>
            <person name="Rokas A."/>
            <person name="Rosa C.A."/>
            <person name="Scheuner C."/>
            <person name="Sibirny A.A."/>
            <person name="Slot J.C."/>
            <person name="Stielow J.B."/>
            <person name="Sun H."/>
            <person name="Kurtzman C.P."/>
            <person name="Blackwell M."/>
            <person name="Grigoriev I.V."/>
            <person name="Jeffries T.W."/>
        </authorList>
    </citation>
    <scope>NUCLEOTIDE SEQUENCE [LARGE SCALE GENOMIC DNA]</scope>
    <source>
        <strain evidence="3 4">NRRL Y-11557</strain>
    </source>
</reference>
<accession>A0A1E3Q6K1</accession>
<feature type="compositionally biased region" description="Polar residues" evidence="1">
    <location>
        <begin position="1246"/>
        <end position="1256"/>
    </location>
</feature>
<evidence type="ECO:0000259" key="2">
    <source>
        <dbReference type="Pfam" id="PF08101"/>
    </source>
</evidence>
<sequence length="1304" mass="142885">MPGFFRGFRPLDAMRNFASPLTPVSIGPDSPLDSAHDIISDLPRYSPDDIWARTSISLDLADRFIGLAIEEIKLRGVLEPLVLLPCRPNYDLIEAKRFVHRIFYEADALGSSEIQREIKLSDVFVIVSALKWVWARIPGGIVTWDVYELFKVGEEDAGRAHNAFKMIIPVAADSPARSRIIFNFFDLLSALASHWKTSGMGGRKVARLAAWWAFPLSEDMARLAEESHNVNGAVGGSQTRPTFSEGYKIWSKAADASAHLFFGYLRSQSASPTASLASISPLPITLSTLLSSTHYPPTISNASSSTDALLLSAFVRSYSSSPRHILDRFHGLARRNPNVGDVSANDAAVEAFLYASQRTSTAGVDSFLTDEFTRVLNDVCSYISESNEKSSSACTAHVKPINADASAYKPRPSKKSNIGSAQSVCSEEWAHFKDYGFWNDAVRDSPNSDTEATERQPRTRNTSGSSKWSTESSTGPETPPAVNSWSQFMSRGFPTESSPMLSNPGLSLPSAEVLFRAPPRRKPLPPRAVDTESDISIQQSLEISKLPLDDAFWWTWLCAHGPEELSSRQSIFSAHVIVEFDAAASEISNDFSDLKSKDRFVIFEERLSTKSVLQDRTFSQVMAAHGRNNLRRLASRSFKFHNRTESTVVVATAAAAAGVKLRDRPSLLSLYREYQSSNAAPGARTVNVVSATSPGEERVKRLREAVYAAASSSQTVRIKPDEGADLSWATSRDPRRALQEEIQWYEQARWKHHVSMVIEVEEEVSKALQWANSDRVERTSPLQLTQPDRMVPTPPSSPVPHRISTTIRVADVLQETSFPSPTISTFRNRGSSVHKRKKLTLKGSAMLRREAVSGDTNVPSPPSANVPAPSSGSVVTAIADIAKDSVKNFGSGRVKGFMAKFMSRTGTKDNRSPSSESAVIQLPIDTSDIRNVPGRQRSPVWKQLESRELLVTKNEPLSSLVPESEPEVEVSSTDLSVNSGSDLESSIPTSVADLQLGNCRKDVVSAESSLSQKHQLPPSPVLTPATESGHFPQAATFKQEATLFEVPSSHEGALLARSSSLAQTSSSLAPNFGSPVPNPGMTKRIPAQRLSPRMPSQAQFPESSMMIQPIFPSVMSGPVLPSHRLRRRSPALGAPPPFPPPPLPHMDSRRVERLSQLLVQATGQETDVVPIHGVRSTVSKNIQYSRRPSASAVIAPLTTRSEYPAQGSPRWATITADVRDRAHKNQYQQQQQQTPSFICPRPQPSPRNRLTASSYASRDALWESDRAATGVSGTNFSLSPPLQVPVGERRHKVPTVVDSRNEIG</sequence>